<organism evidence="2 3">
    <name type="scientific">Taphrina deformans (strain PYCC 5710 / ATCC 11124 / CBS 356.35 / IMI 108563 / JCM 9778 / NBRC 8474)</name>
    <name type="common">Peach leaf curl fungus</name>
    <name type="synonym">Lalaria deformans</name>
    <dbReference type="NCBI Taxonomy" id="1097556"/>
    <lineage>
        <taxon>Eukaryota</taxon>
        <taxon>Fungi</taxon>
        <taxon>Dikarya</taxon>
        <taxon>Ascomycota</taxon>
        <taxon>Taphrinomycotina</taxon>
        <taxon>Taphrinomycetes</taxon>
        <taxon>Taphrinales</taxon>
        <taxon>Taphrinaceae</taxon>
        <taxon>Taphrina</taxon>
    </lineage>
</organism>
<reference evidence="2 3" key="1">
    <citation type="journal article" date="2013" name="MBio">
        <title>Genome sequencing of the plant pathogen Taphrina deformans, the causal agent of peach leaf curl.</title>
        <authorList>
            <person name="Cisse O.H."/>
            <person name="Almeida J.M.G.C.F."/>
            <person name="Fonseca A."/>
            <person name="Kumar A.A."/>
            <person name="Salojaervi J."/>
            <person name="Overmyer K."/>
            <person name="Hauser P.M."/>
            <person name="Pagni M."/>
        </authorList>
    </citation>
    <scope>NUCLEOTIDE SEQUENCE [LARGE SCALE GENOMIC DNA]</scope>
    <source>
        <strain evidence="3">PYCC 5710 / ATCC 11124 / CBS 356.35 / IMI 108563 / JCM 9778 / NBRC 8474</strain>
    </source>
</reference>
<keyword evidence="3" id="KW-1185">Reference proteome</keyword>
<dbReference type="Pfam" id="PF13233">
    <property type="entry name" value="Complex1_LYR_2"/>
    <property type="match status" value="1"/>
</dbReference>
<dbReference type="GO" id="GO:0022904">
    <property type="term" value="P:respiratory electron transport chain"/>
    <property type="evidence" value="ECO:0007669"/>
    <property type="project" value="TreeGrafter"/>
</dbReference>
<dbReference type="PANTHER" id="PTHR21024">
    <property type="entry name" value="GROWTH HORMONE-INDUCIBLE SOLUBLE PROTEIN-RELATED"/>
    <property type="match status" value="1"/>
</dbReference>
<comment type="similarity">
    <text evidence="1">Belongs to the complex I LYR family.</text>
</comment>
<dbReference type="OrthoDB" id="10258445at2759"/>
<accession>R4XBY8</accession>
<dbReference type="InterPro" id="IPR045296">
    <property type="entry name" value="Complex1_LYR_ETFRF1_LYRM5"/>
</dbReference>
<proteinExistence type="inferred from homology"/>
<gene>
    <name evidence="2" type="ORF">TAPDE_003604</name>
</gene>
<dbReference type="AlphaFoldDB" id="R4XBY8"/>
<name>R4XBY8_TAPDE</name>
<dbReference type="EMBL" id="CAHR02000142">
    <property type="protein sequence ID" value="CCG83387.1"/>
    <property type="molecule type" value="Genomic_DNA"/>
</dbReference>
<protein>
    <submittedName>
        <fullName evidence="2">Uncharacterized protein</fullName>
    </submittedName>
</protein>
<dbReference type="eggNOG" id="ENOG502S4S4">
    <property type="taxonomic scope" value="Eukaryota"/>
</dbReference>
<sequence length="133" mass="15692">MCAETNLEKMFIGEQKMRSSANTKVLYLLDRGTSSNIVLHTYWTYLCMSAESRYKVKALYKTLLFLGRDWPQGYHNYFRPRLHAAFLKSADLKDEKDIANAIHRAEFMVKELETFWFLKKYRAVKRSYGSRSG</sequence>
<dbReference type="InterPro" id="IPR052000">
    <property type="entry name" value="ETFRF1"/>
</dbReference>
<dbReference type="STRING" id="1097556.R4XBY8"/>
<dbReference type="CDD" id="cd20265">
    <property type="entry name" value="Complex1_LYR_ETFRF1_LYRM5"/>
    <property type="match status" value="1"/>
</dbReference>
<comment type="caution">
    <text evidence="2">The sequence shown here is derived from an EMBL/GenBank/DDBJ whole genome shotgun (WGS) entry which is preliminary data.</text>
</comment>
<evidence type="ECO:0000313" key="2">
    <source>
        <dbReference type="EMBL" id="CCG83387.1"/>
    </source>
</evidence>
<dbReference type="GO" id="GO:0005739">
    <property type="term" value="C:mitochondrion"/>
    <property type="evidence" value="ECO:0007669"/>
    <property type="project" value="TreeGrafter"/>
</dbReference>
<dbReference type="Proteomes" id="UP000013776">
    <property type="component" value="Unassembled WGS sequence"/>
</dbReference>
<dbReference type="VEuPathDB" id="FungiDB:TAPDE_003604"/>
<dbReference type="GO" id="GO:0090324">
    <property type="term" value="P:negative regulation of oxidative phosphorylation"/>
    <property type="evidence" value="ECO:0007669"/>
    <property type="project" value="InterPro"/>
</dbReference>
<evidence type="ECO:0000313" key="3">
    <source>
        <dbReference type="Proteomes" id="UP000013776"/>
    </source>
</evidence>
<dbReference type="PANTHER" id="PTHR21024:SF0">
    <property type="entry name" value="ELECTRON TRANSFER FLAVOPROTEIN REGULATORY FACTOR 1"/>
    <property type="match status" value="1"/>
</dbReference>
<evidence type="ECO:0000256" key="1">
    <source>
        <dbReference type="ARBA" id="ARBA00009508"/>
    </source>
</evidence>